<evidence type="ECO:0000313" key="2">
    <source>
        <dbReference type="Proteomes" id="UP000249794"/>
    </source>
</evidence>
<dbReference type="AlphaFoldDB" id="A0A2W4X670"/>
<reference evidence="2" key="1">
    <citation type="submission" date="2018-04" db="EMBL/GenBank/DDBJ databases">
        <authorList>
            <person name="Cornet L."/>
        </authorList>
    </citation>
    <scope>NUCLEOTIDE SEQUENCE [LARGE SCALE GENOMIC DNA]</scope>
</reference>
<dbReference type="PANTHER" id="PTHR31687:SF3">
    <property type="entry name" value="PROTEIN URG3"/>
    <property type="match status" value="1"/>
</dbReference>
<dbReference type="Proteomes" id="UP000249794">
    <property type="component" value="Unassembled WGS sequence"/>
</dbReference>
<protein>
    <submittedName>
        <fullName evidence="1">DUF1688 domain-containing protein</fullName>
    </submittedName>
</protein>
<evidence type="ECO:0000313" key="1">
    <source>
        <dbReference type="EMBL" id="PZO52793.1"/>
    </source>
</evidence>
<reference evidence="1 2" key="2">
    <citation type="submission" date="2018-06" db="EMBL/GenBank/DDBJ databases">
        <title>Metagenomic assembly of (sub)arctic Cyanobacteria and their associated microbiome from non-axenic cultures.</title>
        <authorList>
            <person name="Baurain D."/>
        </authorList>
    </citation>
    <scope>NUCLEOTIDE SEQUENCE [LARGE SCALE GENOMIC DNA]</scope>
    <source>
        <strain evidence="1">ULC027bin1</strain>
    </source>
</reference>
<sequence length="426" mass="47030">MVHEQKREDEAQAVIAYLRQPEAIRDRAQQLFELCQANKLEHFACDLSQLDAVAAYVVETTQQAYPTFEVPFHSRWRHFDAGGVARLAEFNQRLQRQYDDPSEMRVEVARSQLDLAIVSVFLDAGAGNQWRYQDLSVNSLNPPVLKRSEGLAVASLRAFEQGLFSSDSAFSYQVDAVKLQQLTLDNLAHAFQVKGDNPLIGLAGRLTLLQQLGAALATQPKRFDNRPARPSDLLDNWMKEAGLTLNAGKLLTDVLEKFGSIWPGRVEIAGTSLGDVWPHPGLPHTQLGENLVPFHKLSQWLSYSLVEPLATAGITVSDLNALTGLAEYRNGGLCVDLKLLIPKHAAVTSEAHLPGSPIVVEWRALTIVMLDLIGDRVRHLLHKSPEDLPLIKVLEGGTWAAGRRIAEQLRPTGAPPITIQSDGTVF</sequence>
<dbReference type="Pfam" id="PF07958">
    <property type="entry name" value="DUF1688"/>
    <property type="match status" value="1"/>
</dbReference>
<dbReference type="InterPro" id="IPR012469">
    <property type="entry name" value="DUF1688"/>
</dbReference>
<organism evidence="1 2">
    <name type="scientific">Phormidesmis priestleyi</name>
    <dbReference type="NCBI Taxonomy" id="268141"/>
    <lineage>
        <taxon>Bacteria</taxon>
        <taxon>Bacillati</taxon>
        <taxon>Cyanobacteriota</taxon>
        <taxon>Cyanophyceae</taxon>
        <taxon>Leptolyngbyales</taxon>
        <taxon>Leptolyngbyaceae</taxon>
        <taxon>Phormidesmis</taxon>
    </lineage>
</organism>
<proteinExistence type="predicted"/>
<accession>A0A2W4X670</accession>
<gene>
    <name evidence="1" type="ORF">DCF15_13280</name>
</gene>
<dbReference type="EMBL" id="QBMP01000139">
    <property type="protein sequence ID" value="PZO52793.1"/>
    <property type="molecule type" value="Genomic_DNA"/>
</dbReference>
<name>A0A2W4X670_9CYAN</name>
<dbReference type="PANTHER" id="PTHR31687">
    <property type="match status" value="1"/>
</dbReference>
<comment type="caution">
    <text evidence="1">The sequence shown here is derived from an EMBL/GenBank/DDBJ whole genome shotgun (WGS) entry which is preliminary data.</text>
</comment>